<feature type="transmembrane region" description="Helical" evidence="1">
    <location>
        <begin position="164"/>
        <end position="184"/>
    </location>
</feature>
<feature type="transmembrane region" description="Helical" evidence="1">
    <location>
        <begin position="95"/>
        <end position="118"/>
    </location>
</feature>
<accession>A0A084FUW4</accession>
<dbReference type="RefSeq" id="XP_016638675.1">
    <property type="nucleotide sequence ID" value="XM_016783823.1"/>
</dbReference>
<evidence type="ECO:0000313" key="3">
    <source>
        <dbReference type="Proteomes" id="UP000028545"/>
    </source>
</evidence>
<keyword evidence="1" id="KW-0472">Membrane</keyword>
<comment type="caution">
    <text evidence="2">The sequence shown here is derived from an EMBL/GenBank/DDBJ whole genome shotgun (WGS) entry which is preliminary data.</text>
</comment>
<proteinExistence type="predicted"/>
<evidence type="ECO:0008006" key="4">
    <source>
        <dbReference type="Google" id="ProtNLM"/>
    </source>
</evidence>
<keyword evidence="1" id="KW-1133">Transmembrane helix</keyword>
<feature type="transmembrane region" description="Helical" evidence="1">
    <location>
        <begin position="69"/>
        <end position="89"/>
    </location>
</feature>
<keyword evidence="1" id="KW-0812">Transmembrane</keyword>
<dbReference type="OMA" id="WMMVMAS"/>
<dbReference type="Proteomes" id="UP000028545">
    <property type="component" value="Unassembled WGS sequence"/>
</dbReference>
<dbReference type="AlphaFoldDB" id="A0A084FUW4"/>
<keyword evidence="3" id="KW-1185">Reference proteome</keyword>
<dbReference type="KEGG" id="sapo:SAPIO_CDS10185"/>
<reference evidence="2 3" key="1">
    <citation type="journal article" date="2014" name="Genome Announc.">
        <title>Draft genome sequence of the pathogenic fungus Scedosporium apiospermum.</title>
        <authorList>
            <person name="Vandeputte P."/>
            <person name="Ghamrawi S."/>
            <person name="Rechenmann M."/>
            <person name="Iltis A."/>
            <person name="Giraud S."/>
            <person name="Fleury M."/>
            <person name="Thornton C."/>
            <person name="Delhaes L."/>
            <person name="Meyer W."/>
            <person name="Papon N."/>
            <person name="Bouchara J.P."/>
        </authorList>
    </citation>
    <scope>NUCLEOTIDE SEQUENCE [LARGE SCALE GENOMIC DNA]</scope>
    <source>
        <strain evidence="2 3">IHEM 14462</strain>
    </source>
</reference>
<feature type="transmembrane region" description="Helical" evidence="1">
    <location>
        <begin position="35"/>
        <end position="57"/>
    </location>
</feature>
<evidence type="ECO:0000313" key="2">
    <source>
        <dbReference type="EMBL" id="KEZ38876.1"/>
    </source>
</evidence>
<organism evidence="2 3">
    <name type="scientific">Pseudallescheria apiosperma</name>
    <name type="common">Scedosporium apiospermum</name>
    <dbReference type="NCBI Taxonomy" id="563466"/>
    <lineage>
        <taxon>Eukaryota</taxon>
        <taxon>Fungi</taxon>
        <taxon>Dikarya</taxon>
        <taxon>Ascomycota</taxon>
        <taxon>Pezizomycotina</taxon>
        <taxon>Sordariomycetes</taxon>
        <taxon>Hypocreomycetidae</taxon>
        <taxon>Microascales</taxon>
        <taxon>Microascaceae</taxon>
        <taxon>Scedosporium</taxon>
    </lineage>
</organism>
<gene>
    <name evidence="2" type="ORF">SAPIO_CDS10185</name>
</gene>
<sequence>MAVSTVSGDTTTVYTRRRRVPHVHTYKWPWIPFNIWMFLMLLCSCSIVGIFSMFINIQYQLLLPVPWYFPYYITVGSFTVLYVATLVWLLSQHRLLPAIVMIGAFLVFVLWFVGLIVVSIELWGPKGSVNSKCNLRVFNRHPKGDTLETLAWLQERSICQSWHAVFSFALVGMLCLIWIMVMAYEVFVESL</sequence>
<dbReference type="EMBL" id="JOWA01000165">
    <property type="protein sequence ID" value="KEZ38876.1"/>
    <property type="molecule type" value="Genomic_DNA"/>
</dbReference>
<name>A0A084FUW4_PSEDA</name>
<evidence type="ECO:0000256" key="1">
    <source>
        <dbReference type="SAM" id="Phobius"/>
    </source>
</evidence>
<dbReference type="OrthoDB" id="3930290at2759"/>
<dbReference type="GeneID" id="27719356"/>
<protein>
    <recommendedName>
        <fullName evidence="4">MARVEL domain-containing protein</fullName>
    </recommendedName>
</protein>
<dbReference type="HOGENOM" id="CLU_108574_0_0_1"/>
<dbReference type="VEuPathDB" id="FungiDB:SAPIO_CDS10185"/>